<dbReference type="PANTHER" id="PTHR11866">
    <property type="entry name" value="G-PROTEIN COUPLED RECEPTOR FAMILY 1 MEMBER"/>
    <property type="match status" value="1"/>
</dbReference>
<feature type="transmembrane region" description="Helical" evidence="18">
    <location>
        <begin position="112"/>
        <end position="134"/>
    </location>
</feature>
<comment type="similarity">
    <text evidence="16">Belongs to the G-protein coupled receptor 1 family.</text>
</comment>
<keyword evidence="10" id="KW-1015">Disulfide bond</keyword>
<keyword evidence="8 16" id="KW-0297">G-protein coupled receptor</keyword>
<evidence type="ECO:0000256" key="14">
    <source>
        <dbReference type="ARBA" id="ARBA00025493"/>
    </source>
</evidence>
<dbReference type="GO" id="GO:0005886">
    <property type="term" value="C:plasma membrane"/>
    <property type="evidence" value="ECO:0000318"/>
    <property type="project" value="GO_Central"/>
</dbReference>
<keyword evidence="7 18" id="KW-1133">Transmembrane helix</keyword>
<evidence type="ECO:0000256" key="10">
    <source>
        <dbReference type="ARBA" id="ARBA00023157"/>
    </source>
</evidence>
<evidence type="ECO:0000259" key="19">
    <source>
        <dbReference type="PROSITE" id="PS50262"/>
    </source>
</evidence>
<name>A0A3B3HFV0_ORYLA</name>
<keyword evidence="5" id="KW-0597">Phosphoprotein</keyword>
<feature type="compositionally biased region" description="Low complexity" evidence="17">
    <location>
        <begin position="420"/>
        <end position="429"/>
    </location>
</feature>
<evidence type="ECO:0000256" key="16">
    <source>
        <dbReference type="RuleBase" id="RU000688"/>
    </source>
</evidence>
<proteinExistence type="inferred from homology"/>
<evidence type="ECO:0000256" key="6">
    <source>
        <dbReference type="ARBA" id="ARBA00022692"/>
    </source>
</evidence>
<feature type="domain" description="G-protein coupled receptors family 1 profile" evidence="19">
    <location>
        <begin position="53"/>
        <end position="328"/>
    </location>
</feature>
<evidence type="ECO:0000256" key="17">
    <source>
        <dbReference type="SAM" id="MobiDB-lite"/>
    </source>
</evidence>
<keyword evidence="12" id="KW-0325">Glycoprotein</keyword>
<feature type="compositionally biased region" description="Basic and acidic residues" evidence="17">
    <location>
        <begin position="432"/>
        <end position="445"/>
    </location>
</feature>
<dbReference type="SUPFAM" id="SSF81321">
    <property type="entry name" value="Family A G protein-coupled receptor-like"/>
    <property type="match status" value="1"/>
</dbReference>
<keyword evidence="6 16" id="KW-0812">Transmembrane</keyword>
<evidence type="ECO:0000256" key="5">
    <source>
        <dbReference type="ARBA" id="ARBA00022553"/>
    </source>
</evidence>
<feature type="transmembrane region" description="Helical" evidence="18">
    <location>
        <begin position="154"/>
        <end position="175"/>
    </location>
</feature>
<accession>A0A3B3HFV0</accession>
<dbReference type="OrthoDB" id="5959154at2759"/>
<evidence type="ECO:0000256" key="4">
    <source>
        <dbReference type="ARBA" id="ARBA00022475"/>
    </source>
</evidence>
<dbReference type="PRINTS" id="PR00586">
    <property type="entry name" value="PRSTNOIDEP4R"/>
</dbReference>
<dbReference type="InterPro" id="IPR000276">
    <property type="entry name" value="GPCR_Rhodpsn"/>
</dbReference>
<dbReference type="GO" id="GO:0071380">
    <property type="term" value="P:cellular response to prostaglandin E stimulus"/>
    <property type="evidence" value="ECO:0000318"/>
    <property type="project" value="GO_Central"/>
</dbReference>
<comment type="function">
    <text evidence="14">Receptor for prostaglandin E2 (PGE2). The activity of this receptor is mediated by G(s) proteins that stimulate adenylate cyclase. Has a relaxing effect on smooth muscle. May play an important role in regulating renal hemodynamics, intestinal epithelial transport, adrenal aldosterone secretion, and uterine function.</text>
</comment>
<dbReference type="CDD" id="cd15142">
    <property type="entry name" value="7tmA_PGE2_EP4"/>
    <property type="match status" value="1"/>
</dbReference>
<dbReference type="PRINTS" id="PR00237">
    <property type="entry name" value="GPCRRHODOPSN"/>
</dbReference>
<dbReference type="InterPro" id="IPR008365">
    <property type="entry name" value="Prostanoid_rcpt"/>
</dbReference>
<dbReference type="PRINTS" id="PR01788">
    <property type="entry name" value="PROSTANOIDR"/>
</dbReference>
<dbReference type="PANTHER" id="PTHR11866:SF6">
    <property type="entry name" value="PROSTAGLANDIN E2 RECEPTOR EP4 SUBTYPE"/>
    <property type="match status" value="1"/>
</dbReference>
<dbReference type="GO" id="GO:0050728">
    <property type="term" value="P:negative regulation of inflammatory response"/>
    <property type="evidence" value="ECO:0000318"/>
    <property type="project" value="GO_Central"/>
</dbReference>
<evidence type="ECO:0000313" key="21">
    <source>
        <dbReference type="Proteomes" id="UP000001038"/>
    </source>
</evidence>
<evidence type="ECO:0000256" key="1">
    <source>
        <dbReference type="ARBA" id="ARBA00004651"/>
    </source>
</evidence>
<dbReference type="Ensembl" id="ENSORLT00000040594.1">
    <property type="protein sequence ID" value="ENSORLP00000030663.1"/>
    <property type="gene ID" value="ENSORLG00000023313.1"/>
</dbReference>
<evidence type="ECO:0000256" key="2">
    <source>
        <dbReference type="ARBA" id="ARBA00011094"/>
    </source>
</evidence>
<evidence type="ECO:0000256" key="11">
    <source>
        <dbReference type="ARBA" id="ARBA00023170"/>
    </source>
</evidence>
<sequence length="471" mass="52994">MLVKRTSDPQEPREDALMWAKGHKDSTMNNQSMTGRTMVPTIPSIMFIFGVVGNLIAIVVLCKSRREQKETTFYTLVCGLAVTDLLGTLLASPVTIATYVKGSWPGEDPLCQYFGFTMLFFSLAGLSIICAMSAERYMAINHPYFYNDYVDQKLAGFTLMAIYVSNALFCALPIVGFGQVKKQYPQTWCFLEWRSNKTSDAAYSYMYAGFSSLLILVTVICNVLVCEALIRMHRRFVRRMSLGTDLARYADPQRRGRSFGRLAGAEIQMVILLIGTSVVVLICSIPLVAQVFLNQLYKTPVELQLDKNPDLRAIRFASFNPILDPWIYILLRKAVLLKLIEKVKCLFCKIGARRQQRQGNCTDAHQLSSVISSQDPHSLATRDKQDATNTSQTFLYQPQEGQPCIQSSCKDSLVLQPSSARNSQASYSSKKIRTELQTKTERIPDLSDMPYSKDPALQVTLNTETEEEKCI</sequence>
<evidence type="ECO:0000256" key="15">
    <source>
        <dbReference type="ARBA" id="ARBA00031869"/>
    </source>
</evidence>
<dbReference type="InterPro" id="IPR017452">
    <property type="entry name" value="GPCR_Rhodpsn_7TM"/>
</dbReference>
<keyword evidence="13 16" id="KW-0807">Transducer</keyword>
<feature type="transmembrane region" description="Helical" evidence="18">
    <location>
        <begin position="42"/>
        <end position="61"/>
    </location>
</feature>
<keyword evidence="9 18" id="KW-0472">Membrane</keyword>
<comment type="subunit">
    <text evidence="2">Interacts with FEM1A.</text>
</comment>
<feature type="transmembrane region" description="Helical" evidence="18">
    <location>
        <begin position="205"/>
        <end position="230"/>
    </location>
</feature>
<dbReference type="PROSITE" id="PS00237">
    <property type="entry name" value="G_PROTEIN_RECEP_F1_1"/>
    <property type="match status" value="1"/>
</dbReference>
<dbReference type="GO" id="GO:0007189">
    <property type="term" value="P:adenylate cyclase-activating G protein-coupled receptor signaling pathway"/>
    <property type="evidence" value="ECO:0000318"/>
    <property type="project" value="GO_Central"/>
</dbReference>
<feature type="region of interest" description="Disordered" evidence="17">
    <location>
        <begin position="420"/>
        <end position="454"/>
    </location>
</feature>
<keyword evidence="11 16" id="KW-0675">Receptor</keyword>
<evidence type="ECO:0000313" key="20">
    <source>
        <dbReference type="Ensembl" id="ENSORLP00000030663.1"/>
    </source>
</evidence>
<evidence type="ECO:0000256" key="9">
    <source>
        <dbReference type="ARBA" id="ARBA00023136"/>
    </source>
</evidence>
<reference evidence="20 21" key="1">
    <citation type="journal article" date="2007" name="Nature">
        <title>The medaka draft genome and insights into vertebrate genome evolution.</title>
        <authorList>
            <person name="Kasahara M."/>
            <person name="Naruse K."/>
            <person name="Sasaki S."/>
            <person name="Nakatani Y."/>
            <person name="Qu W."/>
            <person name="Ahsan B."/>
            <person name="Yamada T."/>
            <person name="Nagayasu Y."/>
            <person name="Doi K."/>
            <person name="Kasai Y."/>
            <person name="Jindo T."/>
            <person name="Kobayashi D."/>
            <person name="Shimada A."/>
            <person name="Toyoda A."/>
            <person name="Kuroki Y."/>
            <person name="Fujiyama A."/>
            <person name="Sasaki T."/>
            <person name="Shimizu A."/>
            <person name="Asakawa S."/>
            <person name="Shimizu N."/>
            <person name="Hashimoto S."/>
            <person name="Yang J."/>
            <person name="Lee Y."/>
            <person name="Matsushima K."/>
            <person name="Sugano S."/>
            <person name="Sakaizumi M."/>
            <person name="Narita T."/>
            <person name="Ohishi K."/>
            <person name="Haga S."/>
            <person name="Ohta F."/>
            <person name="Nomoto H."/>
            <person name="Nogata K."/>
            <person name="Morishita T."/>
            <person name="Endo T."/>
            <person name="Shin-I T."/>
            <person name="Takeda H."/>
            <person name="Morishita S."/>
            <person name="Kohara Y."/>
        </authorList>
    </citation>
    <scope>NUCLEOTIDE SEQUENCE [LARGE SCALE GENOMIC DNA]</scope>
    <source>
        <strain evidence="20 21">Hd-rR</strain>
    </source>
</reference>
<dbReference type="GO" id="GO:0006954">
    <property type="term" value="P:inflammatory response"/>
    <property type="evidence" value="ECO:0000318"/>
    <property type="project" value="GO_Central"/>
</dbReference>
<dbReference type="STRING" id="8090.ENSORLP00000030663"/>
<dbReference type="InterPro" id="IPR001244">
    <property type="entry name" value="Prostglndn_DP_rcpt"/>
</dbReference>
<protein>
    <recommendedName>
        <fullName evidence="3">Prostaglandin E2 receptor EP4 subtype</fullName>
    </recommendedName>
    <alternativeName>
        <fullName evidence="15">Prostanoid EP4 receptor</fullName>
    </alternativeName>
</protein>
<dbReference type="InterPro" id="IPR001758">
    <property type="entry name" value="Prost_EP4_rcpt"/>
</dbReference>
<dbReference type="Proteomes" id="UP000001038">
    <property type="component" value="Chromosome 9"/>
</dbReference>
<evidence type="ECO:0000256" key="7">
    <source>
        <dbReference type="ARBA" id="ARBA00022989"/>
    </source>
</evidence>
<organism evidence="20 21">
    <name type="scientific">Oryzias latipes</name>
    <name type="common">Japanese rice fish</name>
    <name type="synonym">Japanese killifish</name>
    <dbReference type="NCBI Taxonomy" id="8090"/>
    <lineage>
        <taxon>Eukaryota</taxon>
        <taxon>Metazoa</taxon>
        <taxon>Chordata</taxon>
        <taxon>Craniata</taxon>
        <taxon>Vertebrata</taxon>
        <taxon>Euteleostomi</taxon>
        <taxon>Actinopterygii</taxon>
        <taxon>Neopterygii</taxon>
        <taxon>Teleostei</taxon>
        <taxon>Neoteleostei</taxon>
        <taxon>Acanthomorphata</taxon>
        <taxon>Ovalentaria</taxon>
        <taxon>Atherinomorphae</taxon>
        <taxon>Beloniformes</taxon>
        <taxon>Adrianichthyidae</taxon>
        <taxon>Oryziinae</taxon>
        <taxon>Oryzias</taxon>
    </lineage>
</organism>
<feature type="transmembrane region" description="Helical" evidence="18">
    <location>
        <begin position="73"/>
        <end position="100"/>
    </location>
</feature>
<reference evidence="20" key="3">
    <citation type="submission" date="2025-09" db="UniProtKB">
        <authorList>
            <consortium name="Ensembl"/>
        </authorList>
    </citation>
    <scope>IDENTIFICATION</scope>
    <source>
        <strain evidence="20">Hd-rR</strain>
    </source>
</reference>
<dbReference type="FunFam" id="1.20.1070.10:FF:000101">
    <property type="entry name" value="Prostaglandin E2 receptor EP4 subtype"/>
    <property type="match status" value="1"/>
</dbReference>
<evidence type="ECO:0000256" key="13">
    <source>
        <dbReference type="ARBA" id="ARBA00023224"/>
    </source>
</evidence>
<dbReference type="AlphaFoldDB" id="A0A3B3HFV0"/>
<evidence type="ECO:0000256" key="8">
    <source>
        <dbReference type="ARBA" id="ARBA00023040"/>
    </source>
</evidence>
<dbReference type="GO" id="GO:0007204">
    <property type="term" value="P:positive regulation of cytosolic calcium ion concentration"/>
    <property type="evidence" value="ECO:0000318"/>
    <property type="project" value="GO_Central"/>
</dbReference>
<dbReference type="InParanoid" id="A0A3B3HFV0"/>
<dbReference type="GeneTree" id="ENSGT01050000244902"/>
<keyword evidence="21" id="KW-1185">Reference proteome</keyword>
<feature type="transmembrane region" description="Helical" evidence="18">
    <location>
        <begin position="270"/>
        <end position="293"/>
    </location>
</feature>
<comment type="subcellular location">
    <subcellularLocation>
        <location evidence="1">Cell membrane</location>
        <topology evidence="1">Multi-pass membrane protein</topology>
    </subcellularLocation>
</comment>
<dbReference type="Pfam" id="PF00001">
    <property type="entry name" value="7tm_1"/>
    <property type="match status" value="1"/>
</dbReference>
<evidence type="ECO:0000256" key="12">
    <source>
        <dbReference type="ARBA" id="ARBA00023180"/>
    </source>
</evidence>
<gene>
    <name evidence="20" type="primary">PTGER4</name>
    <name evidence="20" type="synonym">ptger4a</name>
</gene>
<dbReference type="Gene3D" id="1.20.1070.10">
    <property type="entry name" value="Rhodopsin 7-helix transmembrane proteins"/>
    <property type="match status" value="1"/>
</dbReference>
<dbReference type="PROSITE" id="PS50262">
    <property type="entry name" value="G_PROTEIN_RECEP_F1_2"/>
    <property type="match status" value="1"/>
</dbReference>
<reference evidence="20" key="2">
    <citation type="submission" date="2025-08" db="UniProtKB">
        <authorList>
            <consortium name="Ensembl"/>
        </authorList>
    </citation>
    <scope>IDENTIFICATION</scope>
    <source>
        <strain evidence="20">Hd-rR</strain>
    </source>
</reference>
<evidence type="ECO:0000256" key="3">
    <source>
        <dbReference type="ARBA" id="ARBA00019131"/>
    </source>
</evidence>
<dbReference type="Bgee" id="ENSORLG00000023313">
    <property type="expression patterns" value="Expressed in blastula and 3 other cell types or tissues"/>
</dbReference>
<dbReference type="GO" id="GO:0004957">
    <property type="term" value="F:prostaglandin E receptor activity"/>
    <property type="evidence" value="ECO:0000318"/>
    <property type="project" value="GO_Central"/>
</dbReference>
<keyword evidence="4" id="KW-1003">Cell membrane</keyword>
<evidence type="ECO:0000256" key="18">
    <source>
        <dbReference type="SAM" id="Phobius"/>
    </source>
</evidence>
<dbReference type="PRINTS" id="PR00428">
    <property type="entry name" value="PROSTAGLNDNR"/>
</dbReference>